<organism evidence="3 4">
    <name type="scientific">Dryocola boscaweniae</name>
    <dbReference type="NCBI Taxonomy" id="2925397"/>
    <lineage>
        <taxon>Bacteria</taxon>
        <taxon>Pseudomonadati</taxon>
        <taxon>Pseudomonadota</taxon>
        <taxon>Gammaproteobacteria</taxon>
        <taxon>Enterobacterales</taxon>
        <taxon>Enterobacteriaceae</taxon>
        <taxon>Dryocola</taxon>
    </lineage>
</organism>
<dbReference type="PANTHER" id="PTHR35848:SF9">
    <property type="entry name" value="SLL1358 PROTEIN"/>
    <property type="match status" value="1"/>
</dbReference>
<name>A0A9X2W696_9ENTR</name>
<comment type="caution">
    <text evidence="3">The sequence shown here is derived from an EMBL/GenBank/DDBJ whole genome shotgun (WGS) entry which is preliminary data.</text>
</comment>
<evidence type="ECO:0000259" key="2">
    <source>
        <dbReference type="Pfam" id="PF07883"/>
    </source>
</evidence>
<accession>A0A9X2W696</accession>
<feature type="domain" description="Cupin type-2" evidence="2">
    <location>
        <begin position="35"/>
        <end position="100"/>
    </location>
</feature>
<dbReference type="InterPro" id="IPR051610">
    <property type="entry name" value="GPI/OXD"/>
</dbReference>
<dbReference type="EMBL" id="JALHAP010000074">
    <property type="protein sequence ID" value="MCT4701386.1"/>
    <property type="molecule type" value="Genomic_DNA"/>
</dbReference>
<proteinExistence type="predicted"/>
<protein>
    <submittedName>
        <fullName evidence="3">Cupin domain-containing protein</fullName>
    </submittedName>
</protein>
<dbReference type="InterPro" id="IPR011051">
    <property type="entry name" value="RmlC_Cupin_sf"/>
</dbReference>
<dbReference type="Gene3D" id="2.60.120.10">
    <property type="entry name" value="Jelly Rolls"/>
    <property type="match status" value="1"/>
</dbReference>
<dbReference type="Pfam" id="PF07883">
    <property type="entry name" value="Cupin_2"/>
    <property type="match status" value="1"/>
</dbReference>
<dbReference type="AlphaFoldDB" id="A0A9X2W696"/>
<dbReference type="Proteomes" id="UP001150641">
    <property type="component" value="Unassembled WGS sequence"/>
</dbReference>
<dbReference type="InterPro" id="IPR013096">
    <property type="entry name" value="Cupin_2"/>
</dbReference>
<evidence type="ECO:0000313" key="3">
    <source>
        <dbReference type="EMBL" id="MCT4701386.1"/>
    </source>
</evidence>
<dbReference type="RefSeq" id="WP_271122360.1">
    <property type="nucleotide sequence ID" value="NZ_JALHAN010000061.1"/>
</dbReference>
<keyword evidence="4" id="KW-1185">Reference proteome</keyword>
<dbReference type="SUPFAM" id="SSF51182">
    <property type="entry name" value="RmlC-like cupins"/>
    <property type="match status" value="1"/>
</dbReference>
<dbReference type="GO" id="GO:0046872">
    <property type="term" value="F:metal ion binding"/>
    <property type="evidence" value="ECO:0007669"/>
    <property type="project" value="UniProtKB-KW"/>
</dbReference>
<dbReference type="PANTHER" id="PTHR35848">
    <property type="entry name" value="OXALATE-BINDING PROTEIN"/>
    <property type="match status" value="1"/>
</dbReference>
<sequence>MIVSKQNAEHYKWGEDCDGWHLLKEQALSIIHERMPGGKMERRHYHCVAQQFFFVLSGELTMELEGERYLVCAGEGISIPPQTKHQARNDSLNETEFLVISEPTTRGDRVNLEE</sequence>
<gene>
    <name evidence="3" type="ORF">MUA00_06135</name>
</gene>
<dbReference type="InterPro" id="IPR014710">
    <property type="entry name" value="RmlC-like_jellyroll"/>
</dbReference>
<keyword evidence="1" id="KW-0479">Metal-binding</keyword>
<reference evidence="3" key="1">
    <citation type="submission" date="2022-03" db="EMBL/GenBank/DDBJ databases">
        <title>Proposal of a novel genus Dryocolo and two novel species.</title>
        <authorList>
            <person name="Maddock D.W."/>
            <person name="Brady C.L."/>
            <person name="Denman S."/>
            <person name="Arnold D."/>
        </authorList>
    </citation>
    <scope>NUCLEOTIDE SEQUENCE</scope>
    <source>
        <strain evidence="3">H6W4</strain>
    </source>
</reference>
<evidence type="ECO:0000256" key="1">
    <source>
        <dbReference type="ARBA" id="ARBA00022723"/>
    </source>
</evidence>
<evidence type="ECO:0000313" key="4">
    <source>
        <dbReference type="Proteomes" id="UP001150641"/>
    </source>
</evidence>